<dbReference type="InterPro" id="IPR007110">
    <property type="entry name" value="Ig-like_dom"/>
</dbReference>
<dbReference type="InterPro" id="IPR013783">
    <property type="entry name" value="Ig-like_fold"/>
</dbReference>
<accession>A0AAV7AZ36</accession>
<evidence type="ECO:0000313" key="10">
    <source>
        <dbReference type="Proteomes" id="UP000824782"/>
    </source>
</evidence>
<evidence type="ECO:0000256" key="5">
    <source>
        <dbReference type="ARBA" id="ARBA00023319"/>
    </source>
</evidence>
<feature type="chain" id="PRO_5043888223" evidence="6">
    <location>
        <begin position="24"/>
        <end position="329"/>
    </location>
</feature>
<dbReference type="SUPFAM" id="SSF49265">
    <property type="entry name" value="Fibronectin type III"/>
    <property type="match status" value="2"/>
</dbReference>
<dbReference type="Pfam" id="PF24031">
    <property type="entry name" value="FN3_IL27B_N"/>
    <property type="match status" value="1"/>
</dbReference>
<organism evidence="9 10">
    <name type="scientific">Engystomops pustulosus</name>
    <name type="common">Tungara frog</name>
    <name type="synonym">Physalaemus pustulosus</name>
    <dbReference type="NCBI Taxonomy" id="76066"/>
    <lineage>
        <taxon>Eukaryota</taxon>
        <taxon>Metazoa</taxon>
        <taxon>Chordata</taxon>
        <taxon>Craniata</taxon>
        <taxon>Vertebrata</taxon>
        <taxon>Euteleostomi</taxon>
        <taxon>Amphibia</taxon>
        <taxon>Batrachia</taxon>
        <taxon>Anura</taxon>
        <taxon>Neobatrachia</taxon>
        <taxon>Hyloidea</taxon>
        <taxon>Leptodactylidae</taxon>
        <taxon>Leiuperinae</taxon>
        <taxon>Engystomops</taxon>
    </lineage>
</organism>
<evidence type="ECO:0000256" key="4">
    <source>
        <dbReference type="ARBA" id="ARBA00023180"/>
    </source>
</evidence>
<evidence type="ECO:0000256" key="3">
    <source>
        <dbReference type="ARBA" id="ARBA00022737"/>
    </source>
</evidence>
<name>A0AAV7AZ36_ENGPU</name>
<dbReference type="InterPro" id="IPR036179">
    <property type="entry name" value="Ig-like_dom_sf"/>
</dbReference>
<protein>
    <submittedName>
        <fullName evidence="9">Uncharacterized protein</fullName>
    </submittedName>
</protein>
<dbReference type="CDD" id="cd00063">
    <property type="entry name" value="FN3"/>
    <property type="match status" value="1"/>
</dbReference>
<reference evidence="9" key="1">
    <citation type="thesis" date="2020" institute="ProQuest LLC" country="789 East Eisenhower Parkway, Ann Arbor, MI, USA">
        <title>Comparative Genomics and Chromosome Evolution.</title>
        <authorList>
            <person name="Mudd A.B."/>
        </authorList>
    </citation>
    <scope>NUCLEOTIDE SEQUENCE</scope>
    <source>
        <strain evidence="9">237g6f4</strain>
        <tissue evidence="9">Blood</tissue>
    </source>
</reference>
<dbReference type="Proteomes" id="UP000824782">
    <property type="component" value="Unassembled WGS sequence"/>
</dbReference>
<dbReference type="Gene3D" id="2.60.40.10">
    <property type="entry name" value="Immunoglobulins"/>
    <property type="match status" value="3"/>
</dbReference>
<keyword evidence="4" id="KW-0325">Glycoprotein</keyword>
<gene>
    <name evidence="9" type="ORF">GDO81_012698</name>
</gene>
<feature type="signal peptide" evidence="6">
    <location>
        <begin position="1"/>
        <end position="23"/>
    </location>
</feature>
<evidence type="ECO:0000256" key="6">
    <source>
        <dbReference type="SAM" id="SignalP"/>
    </source>
</evidence>
<dbReference type="EMBL" id="WNYA01000006">
    <property type="protein sequence ID" value="KAG8565068.1"/>
    <property type="molecule type" value="Genomic_DNA"/>
</dbReference>
<dbReference type="PANTHER" id="PTHR48483">
    <property type="entry name" value="INTERLEUKIN-27 SUBUNIT BETA"/>
    <property type="match status" value="1"/>
</dbReference>
<dbReference type="PROSITE" id="PS50835">
    <property type="entry name" value="IG_LIKE"/>
    <property type="match status" value="1"/>
</dbReference>
<evidence type="ECO:0000256" key="1">
    <source>
        <dbReference type="ARBA" id="ARBA00010890"/>
    </source>
</evidence>
<keyword evidence="10" id="KW-1185">Reference proteome</keyword>
<keyword evidence="3" id="KW-0677">Repeat</keyword>
<dbReference type="CDD" id="cd00096">
    <property type="entry name" value="Ig"/>
    <property type="match status" value="1"/>
</dbReference>
<proteinExistence type="inferred from homology"/>
<dbReference type="PROSITE" id="PS01354">
    <property type="entry name" value="HEMATOPO_REC_L_F3"/>
    <property type="match status" value="1"/>
</dbReference>
<dbReference type="SMART" id="SM00060">
    <property type="entry name" value="FN3"/>
    <property type="match status" value="2"/>
</dbReference>
<evidence type="ECO:0000313" key="9">
    <source>
        <dbReference type="EMBL" id="KAG8565068.1"/>
    </source>
</evidence>
<keyword evidence="2 6" id="KW-0732">Signal</keyword>
<dbReference type="InterPro" id="IPR013270">
    <property type="entry name" value="CD47_Vset"/>
</dbReference>
<dbReference type="PROSITE" id="PS50853">
    <property type="entry name" value="FN3"/>
    <property type="match status" value="1"/>
</dbReference>
<dbReference type="InterPro" id="IPR003530">
    <property type="entry name" value="Hematopoietin_rcpt_L_F3_CS"/>
</dbReference>
<dbReference type="AlphaFoldDB" id="A0AAV7AZ36"/>
<evidence type="ECO:0000259" key="8">
    <source>
        <dbReference type="PROSITE" id="PS50853"/>
    </source>
</evidence>
<evidence type="ECO:0000259" key="7">
    <source>
        <dbReference type="PROSITE" id="PS50835"/>
    </source>
</evidence>
<sequence length="329" mass="37310">MIWTVIFAAGLLLPSHEFSESKAAFPITHRLGQLGNKIVLYCNTSSSHVQWRLNGRTIEDSDDVYTDGSGRLTLAEAKTHQSGPYTCHHPHSNKILSRIELQLGLPPEKLQIQCWSSSYPEKINCTWDLQPYTNLPTTFIATYRLGFTGPDPPKKCAQHEMSPNSCLIRNFKMFEDFPYVLNVTALNALGSITQLYWFIAENIIRPDPPVNVTISSVCGESRKLYVQWQPPRSWPYPEIFPLKYKVRYRKAGAKSYTVVGPYEQTFLVLTGMRQGSVVHVQVAASDITDSGHSSDWSSVVTAHPWKLLCFPSKSLSRYNRGLTARKYKY</sequence>
<dbReference type="InterPro" id="IPR053073">
    <property type="entry name" value="IL11/IL27_subunit_beta"/>
</dbReference>
<dbReference type="InterPro" id="IPR003961">
    <property type="entry name" value="FN3_dom"/>
</dbReference>
<dbReference type="InterPro" id="IPR056621">
    <property type="entry name" value="FN3_IL27B_N"/>
</dbReference>
<dbReference type="Pfam" id="PF08204">
    <property type="entry name" value="V-set_CD47"/>
    <property type="match status" value="1"/>
</dbReference>
<comment type="caution">
    <text evidence="9">The sequence shown here is derived from an EMBL/GenBank/DDBJ whole genome shotgun (WGS) entry which is preliminary data.</text>
</comment>
<feature type="domain" description="Ig-like" evidence="7">
    <location>
        <begin position="14"/>
        <end position="87"/>
    </location>
</feature>
<feature type="domain" description="Fibronectin type-III" evidence="8">
    <location>
        <begin position="208"/>
        <end position="304"/>
    </location>
</feature>
<dbReference type="FunFam" id="2.60.40.10:FF:000136">
    <property type="entry name" value="Ciliary neurotrophic factor receptor alpha"/>
    <property type="match status" value="1"/>
</dbReference>
<dbReference type="GO" id="GO:0016020">
    <property type="term" value="C:membrane"/>
    <property type="evidence" value="ECO:0007669"/>
    <property type="project" value="InterPro"/>
</dbReference>
<comment type="similarity">
    <text evidence="1">Belongs to the type I cytokine receptor family. Type 3 subfamily.</text>
</comment>
<dbReference type="SUPFAM" id="SSF48726">
    <property type="entry name" value="Immunoglobulin"/>
    <property type="match status" value="1"/>
</dbReference>
<dbReference type="GO" id="GO:0004896">
    <property type="term" value="F:cytokine receptor activity"/>
    <property type="evidence" value="ECO:0007669"/>
    <property type="project" value="InterPro"/>
</dbReference>
<keyword evidence="5" id="KW-0393">Immunoglobulin domain</keyword>
<evidence type="ECO:0000256" key="2">
    <source>
        <dbReference type="ARBA" id="ARBA00022729"/>
    </source>
</evidence>
<dbReference type="InterPro" id="IPR036116">
    <property type="entry name" value="FN3_sf"/>
</dbReference>
<dbReference type="PANTHER" id="PTHR48483:SF2">
    <property type="entry name" value="INTERLEUKIN-27 SUBUNIT BETA"/>
    <property type="match status" value="1"/>
</dbReference>